<dbReference type="InterPro" id="IPR036390">
    <property type="entry name" value="WH_DNA-bd_sf"/>
</dbReference>
<dbReference type="GO" id="GO:0000724">
    <property type="term" value="P:double-strand break repair via homologous recombination"/>
    <property type="evidence" value="ECO:0007669"/>
    <property type="project" value="TreeGrafter"/>
</dbReference>
<keyword evidence="9" id="KW-1185">Reference proteome</keyword>
<evidence type="ECO:0000256" key="4">
    <source>
        <dbReference type="ARBA" id="ARBA00023125"/>
    </source>
</evidence>
<evidence type="ECO:0000256" key="3">
    <source>
        <dbReference type="ARBA" id="ARBA00022705"/>
    </source>
</evidence>
<feature type="compositionally biased region" description="Polar residues" evidence="6">
    <location>
        <begin position="197"/>
        <end position="206"/>
    </location>
</feature>
<dbReference type="PANTHER" id="PTHR13989:SF16">
    <property type="entry name" value="REPLICATION PROTEIN A2"/>
    <property type="match status" value="1"/>
</dbReference>
<evidence type="ECO:0000256" key="1">
    <source>
        <dbReference type="ARBA" id="ARBA00004123"/>
    </source>
</evidence>
<evidence type="ECO:0000259" key="7">
    <source>
        <dbReference type="Pfam" id="PF08784"/>
    </source>
</evidence>
<reference evidence="8 9" key="1">
    <citation type="submission" date="2023-06" db="EMBL/GenBank/DDBJ databases">
        <title>Black Yeasts Isolated from many extreme environments.</title>
        <authorList>
            <person name="Coleine C."/>
            <person name="Stajich J.E."/>
            <person name="Selbmann L."/>
        </authorList>
    </citation>
    <scope>NUCLEOTIDE SEQUENCE [LARGE SCALE GENOMIC DNA]</scope>
    <source>
        <strain evidence="8 9">CCFEE 5887</strain>
    </source>
</reference>
<evidence type="ECO:0000256" key="2">
    <source>
        <dbReference type="ARBA" id="ARBA00007815"/>
    </source>
</evidence>
<dbReference type="InterPro" id="IPR014646">
    <property type="entry name" value="Rfa2/RPA32"/>
</dbReference>
<dbReference type="GO" id="GO:0006260">
    <property type="term" value="P:DNA replication"/>
    <property type="evidence" value="ECO:0007669"/>
    <property type="project" value="UniProtKB-KW"/>
</dbReference>
<feature type="domain" description="Replication protein A C-terminal" evidence="7">
    <location>
        <begin position="190"/>
        <end position="286"/>
    </location>
</feature>
<dbReference type="GO" id="GO:0006289">
    <property type="term" value="P:nucleotide-excision repair"/>
    <property type="evidence" value="ECO:0007669"/>
    <property type="project" value="TreeGrafter"/>
</dbReference>
<dbReference type="GO" id="GO:0005662">
    <property type="term" value="C:DNA replication factor A complex"/>
    <property type="evidence" value="ECO:0007669"/>
    <property type="project" value="TreeGrafter"/>
</dbReference>
<dbReference type="InterPro" id="IPR040260">
    <property type="entry name" value="RFA2-like"/>
</dbReference>
<dbReference type="Gene3D" id="1.10.10.10">
    <property type="entry name" value="Winged helix-like DNA-binding domain superfamily/Winged helix DNA-binding domain"/>
    <property type="match status" value="1"/>
</dbReference>
<keyword evidence="5" id="KW-0539">Nucleus</keyword>
<dbReference type="GO" id="GO:0003697">
    <property type="term" value="F:single-stranded DNA binding"/>
    <property type="evidence" value="ECO:0007669"/>
    <property type="project" value="TreeGrafter"/>
</dbReference>
<sequence>MDYGYNNQYTTSYGAHGAADGGGFVAGEPQSSPAGGRGGGKDTVRPMTIKQILDSQQPHPDADFRADGEPFGQPYTLYISGPVLMDYGVQVTFVGQIQGISTQPTNITYRVDDGTGMVEVKQWIDTDSNKEDRMDGVESNKPKLVENGYCRVWGRLKSFNNKRHVGAHIIRPITDYNEINYHLLEATAVHLFLTRGPPQTEQSNGNKDAGTNGGRQEFVSAADNALAGISPLGRKVFHTLKNTPQSNEGLHVQMIASQMGMPVSEVYKGAEELLSIGMIFTTVDDNTWAVLDA</sequence>
<dbReference type="GO" id="GO:0000781">
    <property type="term" value="C:chromosome, telomeric region"/>
    <property type="evidence" value="ECO:0007669"/>
    <property type="project" value="TreeGrafter"/>
</dbReference>
<evidence type="ECO:0000256" key="6">
    <source>
        <dbReference type="SAM" id="MobiDB-lite"/>
    </source>
</evidence>
<comment type="subcellular location">
    <subcellularLocation>
        <location evidence="1">Nucleus</location>
    </subcellularLocation>
</comment>
<evidence type="ECO:0000256" key="5">
    <source>
        <dbReference type="ARBA" id="ARBA00023242"/>
    </source>
</evidence>
<dbReference type="Gene3D" id="2.40.50.140">
    <property type="entry name" value="Nucleic acid-binding proteins"/>
    <property type="match status" value="1"/>
</dbReference>
<dbReference type="EMBL" id="JAXLQG010000005">
    <property type="protein sequence ID" value="KAK5540168.1"/>
    <property type="molecule type" value="Genomic_DNA"/>
</dbReference>
<dbReference type="Pfam" id="PF08784">
    <property type="entry name" value="RPA_C"/>
    <property type="match status" value="1"/>
</dbReference>
<gene>
    <name evidence="8" type="primary">ssb2</name>
    <name evidence="8" type="ORF">LTR25_003873</name>
</gene>
<accession>A0AAV9QEW6</accession>
<dbReference type="PANTHER" id="PTHR13989">
    <property type="entry name" value="REPLICATION PROTEIN A-RELATED"/>
    <property type="match status" value="1"/>
</dbReference>
<protein>
    <submittedName>
        <fullName evidence="8">Replication factor A protein 2</fullName>
    </submittedName>
</protein>
<keyword evidence="4" id="KW-0238">DNA-binding</keyword>
<dbReference type="SUPFAM" id="SSF50249">
    <property type="entry name" value="Nucleic acid-binding proteins"/>
    <property type="match status" value="1"/>
</dbReference>
<dbReference type="GO" id="GO:0035861">
    <property type="term" value="C:site of double-strand break"/>
    <property type="evidence" value="ECO:0007669"/>
    <property type="project" value="TreeGrafter"/>
</dbReference>
<evidence type="ECO:0000313" key="9">
    <source>
        <dbReference type="Proteomes" id="UP001345827"/>
    </source>
</evidence>
<dbReference type="CDD" id="cd04478">
    <property type="entry name" value="RPA2_DBD_D"/>
    <property type="match status" value="1"/>
</dbReference>
<dbReference type="Proteomes" id="UP001345827">
    <property type="component" value="Unassembled WGS sequence"/>
</dbReference>
<name>A0AAV9QEW6_9PEZI</name>
<comment type="caution">
    <text evidence="8">The sequence shown here is derived from an EMBL/GenBank/DDBJ whole genome shotgun (WGS) entry which is preliminary data.</text>
</comment>
<dbReference type="InterPro" id="IPR014892">
    <property type="entry name" value="RPA_C"/>
</dbReference>
<proteinExistence type="inferred from homology"/>
<dbReference type="PIRSF" id="PIRSF036949">
    <property type="entry name" value="RPA32"/>
    <property type="match status" value="1"/>
</dbReference>
<keyword evidence="3" id="KW-0235">DNA replication</keyword>
<dbReference type="SUPFAM" id="SSF46785">
    <property type="entry name" value="Winged helix' DNA-binding domain"/>
    <property type="match status" value="1"/>
</dbReference>
<organism evidence="8 9">
    <name type="scientific">Vermiconidia calcicola</name>
    <dbReference type="NCBI Taxonomy" id="1690605"/>
    <lineage>
        <taxon>Eukaryota</taxon>
        <taxon>Fungi</taxon>
        <taxon>Dikarya</taxon>
        <taxon>Ascomycota</taxon>
        <taxon>Pezizomycotina</taxon>
        <taxon>Dothideomycetes</taxon>
        <taxon>Dothideomycetidae</taxon>
        <taxon>Mycosphaerellales</taxon>
        <taxon>Extremaceae</taxon>
        <taxon>Vermiconidia</taxon>
    </lineage>
</organism>
<feature type="region of interest" description="Disordered" evidence="6">
    <location>
        <begin position="196"/>
        <end position="215"/>
    </location>
</feature>
<dbReference type="InterPro" id="IPR012340">
    <property type="entry name" value="NA-bd_OB-fold"/>
</dbReference>
<evidence type="ECO:0000313" key="8">
    <source>
        <dbReference type="EMBL" id="KAK5540168.1"/>
    </source>
</evidence>
<comment type="similarity">
    <text evidence="2">Belongs to the replication factor A protein 2 family.</text>
</comment>
<dbReference type="AlphaFoldDB" id="A0AAV9QEW6"/>
<dbReference type="InterPro" id="IPR036388">
    <property type="entry name" value="WH-like_DNA-bd_sf"/>
</dbReference>